<accession>A0A853IT89</accession>
<name>A0A853IT89_9BURK</name>
<gene>
    <name evidence="2" type="ORF">H0I39_02105</name>
</gene>
<keyword evidence="1" id="KW-0812">Transmembrane</keyword>
<keyword evidence="1" id="KW-1133">Transmembrane helix</keyword>
<reference evidence="2 3" key="1">
    <citation type="submission" date="2020-07" db="EMBL/GenBank/DDBJ databases">
        <authorList>
            <person name="Maaloum M."/>
        </authorList>
    </citation>
    <scope>NUCLEOTIDE SEQUENCE [LARGE SCALE GENOMIC DNA]</scope>
    <source>
        <strain evidence="2 3">GCS-AN-3</strain>
    </source>
</reference>
<evidence type="ECO:0000256" key="1">
    <source>
        <dbReference type="SAM" id="Phobius"/>
    </source>
</evidence>
<keyword evidence="3" id="KW-1185">Reference proteome</keyword>
<protein>
    <submittedName>
        <fullName evidence="2">Uncharacterized protein</fullName>
    </submittedName>
</protein>
<dbReference type="Proteomes" id="UP000589716">
    <property type="component" value="Unassembled WGS sequence"/>
</dbReference>
<dbReference type="EMBL" id="JACCKX010000001">
    <property type="protein sequence ID" value="NZA00881.1"/>
    <property type="molecule type" value="Genomic_DNA"/>
</dbReference>
<sequence length="49" mass="5303">MHIAFSHPLWLLALLAGPAALTGLAWLAALIARIAHGMPKRNEDMVLTE</sequence>
<comment type="caution">
    <text evidence="2">The sequence shown here is derived from an EMBL/GenBank/DDBJ whole genome shotgun (WGS) entry which is preliminary data.</text>
</comment>
<keyword evidence="1" id="KW-0472">Membrane</keyword>
<evidence type="ECO:0000313" key="3">
    <source>
        <dbReference type="Proteomes" id="UP000589716"/>
    </source>
</evidence>
<dbReference type="RefSeq" id="WP_180549415.1">
    <property type="nucleotide sequence ID" value="NZ_JACCKX010000001.1"/>
</dbReference>
<evidence type="ECO:0000313" key="2">
    <source>
        <dbReference type="EMBL" id="NZA00881.1"/>
    </source>
</evidence>
<proteinExistence type="predicted"/>
<dbReference type="AlphaFoldDB" id="A0A853IT89"/>
<feature type="transmembrane region" description="Helical" evidence="1">
    <location>
        <begin position="12"/>
        <end position="32"/>
    </location>
</feature>
<organism evidence="2 3">
    <name type="scientific">Ottowia beijingensis</name>
    <dbReference type="NCBI Taxonomy" id="1207057"/>
    <lineage>
        <taxon>Bacteria</taxon>
        <taxon>Pseudomonadati</taxon>
        <taxon>Pseudomonadota</taxon>
        <taxon>Betaproteobacteria</taxon>
        <taxon>Burkholderiales</taxon>
        <taxon>Comamonadaceae</taxon>
        <taxon>Ottowia</taxon>
    </lineage>
</organism>